<evidence type="ECO:0000313" key="1">
    <source>
        <dbReference type="EMBL" id="GKV36728.1"/>
    </source>
</evidence>
<comment type="caution">
    <text evidence="1">The sequence shown here is derived from an EMBL/GenBank/DDBJ whole genome shotgun (WGS) entry which is preliminary data.</text>
</comment>
<reference evidence="1 2" key="1">
    <citation type="journal article" date="2021" name="Commun. Biol.">
        <title>The genome of Shorea leprosula (Dipterocarpaceae) highlights the ecological relevance of drought in aseasonal tropical rainforests.</title>
        <authorList>
            <person name="Ng K.K.S."/>
            <person name="Kobayashi M.J."/>
            <person name="Fawcett J.A."/>
            <person name="Hatakeyama M."/>
            <person name="Paape T."/>
            <person name="Ng C.H."/>
            <person name="Ang C.C."/>
            <person name="Tnah L.H."/>
            <person name="Lee C.T."/>
            <person name="Nishiyama T."/>
            <person name="Sese J."/>
            <person name="O'Brien M.J."/>
            <person name="Copetti D."/>
            <person name="Mohd Noor M.I."/>
            <person name="Ong R.C."/>
            <person name="Putra M."/>
            <person name="Sireger I.Z."/>
            <person name="Indrioko S."/>
            <person name="Kosugi Y."/>
            <person name="Izuno A."/>
            <person name="Isagi Y."/>
            <person name="Lee S.L."/>
            <person name="Shimizu K.K."/>
        </authorList>
    </citation>
    <scope>NUCLEOTIDE SEQUENCE [LARGE SCALE GENOMIC DNA]</scope>
    <source>
        <strain evidence="1">214</strain>
    </source>
</reference>
<dbReference type="EMBL" id="BPVZ01000118">
    <property type="protein sequence ID" value="GKV36728.1"/>
    <property type="molecule type" value="Genomic_DNA"/>
</dbReference>
<sequence>MASPKWLMLLKILTGVDYQKCGTLSATYPLLLTPSCTL</sequence>
<organism evidence="1 2">
    <name type="scientific">Rubroshorea leprosula</name>
    <dbReference type="NCBI Taxonomy" id="152421"/>
    <lineage>
        <taxon>Eukaryota</taxon>
        <taxon>Viridiplantae</taxon>
        <taxon>Streptophyta</taxon>
        <taxon>Embryophyta</taxon>
        <taxon>Tracheophyta</taxon>
        <taxon>Spermatophyta</taxon>
        <taxon>Magnoliopsida</taxon>
        <taxon>eudicotyledons</taxon>
        <taxon>Gunneridae</taxon>
        <taxon>Pentapetalae</taxon>
        <taxon>rosids</taxon>
        <taxon>malvids</taxon>
        <taxon>Malvales</taxon>
        <taxon>Dipterocarpaceae</taxon>
        <taxon>Rubroshorea</taxon>
    </lineage>
</organism>
<evidence type="ECO:0000313" key="2">
    <source>
        <dbReference type="Proteomes" id="UP001054252"/>
    </source>
</evidence>
<dbReference type="AlphaFoldDB" id="A0AAV5LHB4"/>
<dbReference type="Proteomes" id="UP001054252">
    <property type="component" value="Unassembled WGS sequence"/>
</dbReference>
<gene>
    <name evidence="1" type="ORF">SLEP1_g44827</name>
</gene>
<accession>A0AAV5LHB4</accession>
<proteinExistence type="predicted"/>
<keyword evidence="2" id="KW-1185">Reference proteome</keyword>
<name>A0AAV5LHB4_9ROSI</name>
<protein>
    <submittedName>
        <fullName evidence="1">Uncharacterized protein</fullName>
    </submittedName>
</protein>